<evidence type="ECO:0000313" key="2">
    <source>
        <dbReference type="EnsemblMetazoa" id="OVOC1368.1"/>
    </source>
</evidence>
<evidence type="ECO:0000313" key="3">
    <source>
        <dbReference type="Proteomes" id="UP000024404"/>
    </source>
</evidence>
<keyword evidence="1" id="KW-0732">Signal</keyword>
<organism evidence="2 3">
    <name type="scientific">Onchocerca volvulus</name>
    <dbReference type="NCBI Taxonomy" id="6282"/>
    <lineage>
        <taxon>Eukaryota</taxon>
        <taxon>Metazoa</taxon>
        <taxon>Ecdysozoa</taxon>
        <taxon>Nematoda</taxon>
        <taxon>Chromadorea</taxon>
        <taxon>Rhabditida</taxon>
        <taxon>Spirurina</taxon>
        <taxon>Spiruromorpha</taxon>
        <taxon>Filarioidea</taxon>
        <taxon>Onchocercidae</taxon>
        <taxon>Onchocerca</taxon>
    </lineage>
</organism>
<dbReference type="Proteomes" id="UP000024404">
    <property type="component" value="Unassembled WGS sequence"/>
</dbReference>
<reference evidence="3" key="1">
    <citation type="submission" date="2013-10" db="EMBL/GenBank/DDBJ databases">
        <title>Genome sequencing of Onchocerca volvulus.</title>
        <authorList>
            <person name="Cotton J."/>
            <person name="Tsai J."/>
            <person name="Stanley E."/>
            <person name="Tracey A."/>
            <person name="Holroyd N."/>
            <person name="Lustigman S."/>
            <person name="Berriman M."/>
        </authorList>
    </citation>
    <scope>NUCLEOTIDE SEQUENCE</scope>
</reference>
<dbReference type="EnsemblMetazoa" id="OVOC1368.1">
    <property type="protein sequence ID" value="OVOC1368.1"/>
    <property type="gene ID" value="WBGene00238177"/>
</dbReference>
<name>A0A8R1TP01_ONCVO</name>
<feature type="signal peptide" evidence="1">
    <location>
        <begin position="1"/>
        <end position="29"/>
    </location>
</feature>
<protein>
    <submittedName>
        <fullName evidence="2">Uncharacterized protein</fullName>
    </submittedName>
</protein>
<dbReference type="EMBL" id="CMVM020000039">
    <property type="status" value="NOT_ANNOTATED_CDS"/>
    <property type="molecule type" value="Genomic_DNA"/>
</dbReference>
<evidence type="ECO:0000256" key="1">
    <source>
        <dbReference type="SAM" id="SignalP"/>
    </source>
</evidence>
<sequence>MDATNGTPPLAFSLLLLFLLLLLFVSSSSLSLSLLVQLDTTMADAVAAAILCDRHVARDSLYTHVHMCVIIRKYCGKCGYNATKYLITYNLSSEVLEPEIYYFKTPIVMEKFYVASMIISREGTHKIISGHRI</sequence>
<dbReference type="AlphaFoldDB" id="A0A8R1TP01"/>
<reference evidence="2" key="2">
    <citation type="submission" date="2022-06" db="UniProtKB">
        <authorList>
            <consortium name="EnsemblMetazoa"/>
        </authorList>
    </citation>
    <scope>IDENTIFICATION</scope>
</reference>
<keyword evidence="3" id="KW-1185">Reference proteome</keyword>
<proteinExistence type="predicted"/>
<feature type="chain" id="PRO_5035814408" evidence="1">
    <location>
        <begin position="30"/>
        <end position="133"/>
    </location>
</feature>
<accession>A0A8R1TP01</accession>